<dbReference type="CDD" id="cd09839">
    <property type="entry name" value="M1_like_TAF2"/>
    <property type="match status" value="1"/>
</dbReference>
<dbReference type="PANTHER" id="PTHR15137:SF9">
    <property type="entry name" value="TRANSCRIPTION INITIATION FACTOR TFIID SUBUNIT 2"/>
    <property type="match status" value="1"/>
</dbReference>
<feature type="compositionally biased region" description="Basic and acidic residues" evidence="9">
    <location>
        <begin position="1512"/>
        <end position="1523"/>
    </location>
</feature>
<feature type="domain" description="Transcription initiation factor TFIID subunit 2 Ig-like" evidence="10">
    <location>
        <begin position="648"/>
        <end position="813"/>
    </location>
</feature>
<dbReference type="GO" id="GO:0006367">
    <property type="term" value="P:transcription initiation at RNA polymerase II promoter"/>
    <property type="evidence" value="ECO:0007669"/>
    <property type="project" value="TreeGrafter"/>
</dbReference>
<dbReference type="InterPro" id="IPR042097">
    <property type="entry name" value="Aminopeptidase_N-like_N_sf"/>
</dbReference>
<accession>A0A1A0H6T9</accession>
<dbReference type="Pfam" id="PF25316">
    <property type="entry name" value="TAF2_3rd"/>
    <property type="match status" value="1"/>
</dbReference>
<dbReference type="GO" id="GO:0005669">
    <property type="term" value="C:transcription factor TFIID complex"/>
    <property type="evidence" value="ECO:0007669"/>
    <property type="project" value="InterPro"/>
</dbReference>
<dbReference type="Gene3D" id="2.60.40.1730">
    <property type="entry name" value="tricorn interacting facor f3 domain"/>
    <property type="match status" value="1"/>
</dbReference>
<dbReference type="GeneID" id="30032076"/>
<evidence type="ECO:0000256" key="3">
    <source>
        <dbReference type="ARBA" id="ARBA00017363"/>
    </source>
</evidence>
<feature type="domain" description="Transcription initiation factor TFIID subunit 2 TPR repeats" evidence="11">
    <location>
        <begin position="814"/>
        <end position="1106"/>
    </location>
</feature>
<evidence type="ECO:0000256" key="2">
    <source>
        <dbReference type="ARBA" id="ARBA00010937"/>
    </source>
</evidence>
<name>A0A1A0H6T9_9ASCO</name>
<comment type="function">
    <text evidence="7">Functions as a component of the DNA-binding general transcription factor complex TFIID. Binding of TFIID to a promoter (with or without TATA element) is the initial step in pre-initiation complex (PIC) formation. TFIID plays a key role in the regulation of gene expression by RNA polymerase II through different activities such as transcription activator interaction, core promoter recognition and selectivity, TFIIA and TFIIB interaction, chromatin modification (histone acetylation by TAF1), facilitation of DNA opening and initiation of transcription.</text>
</comment>
<dbReference type="Proteomes" id="UP000092555">
    <property type="component" value="Unassembled WGS sequence"/>
</dbReference>
<feature type="compositionally biased region" description="Basic residues" evidence="9">
    <location>
        <begin position="1608"/>
        <end position="1617"/>
    </location>
</feature>
<dbReference type="PANTHER" id="PTHR15137">
    <property type="entry name" value="TRANSCRIPTION INITIATION FACTOR TFIID"/>
    <property type="match status" value="1"/>
</dbReference>
<comment type="subcellular location">
    <subcellularLocation>
        <location evidence="1">Nucleus</location>
    </subcellularLocation>
</comment>
<dbReference type="InterPro" id="IPR057991">
    <property type="entry name" value="TPR_TAF2_C"/>
</dbReference>
<dbReference type="RefSeq" id="XP_018710155.1">
    <property type="nucleotide sequence ID" value="XM_018859100.1"/>
</dbReference>
<feature type="region of interest" description="Disordered" evidence="9">
    <location>
        <begin position="1424"/>
        <end position="1617"/>
    </location>
</feature>
<feature type="compositionally biased region" description="Polar residues" evidence="9">
    <location>
        <begin position="1550"/>
        <end position="1559"/>
    </location>
</feature>
<evidence type="ECO:0000256" key="5">
    <source>
        <dbReference type="ARBA" id="ARBA00023163"/>
    </source>
</evidence>
<dbReference type="SUPFAM" id="SSF63737">
    <property type="entry name" value="Leukotriene A4 hydrolase N-terminal domain"/>
    <property type="match status" value="1"/>
</dbReference>
<protein>
    <recommendedName>
        <fullName evidence="3">Transcription initiation factor TFIID subunit 2</fullName>
    </recommendedName>
    <alternativeName>
        <fullName evidence="8">TBP-associated factor 2</fullName>
    </alternativeName>
</protein>
<evidence type="ECO:0000256" key="4">
    <source>
        <dbReference type="ARBA" id="ARBA00023015"/>
    </source>
</evidence>
<feature type="compositionally biased region" description="Polar residues" evidence="9">
    <location>
        <begin position="1490"/>
        <end position="1499"/>
    </location>
</feature>
<keyword evidence="13" id="KW-1185">Reference proteome</keyword>
<organism evidence="12 13">
    <name type="scientific">Metschnikowia bicuspidata var. bicuspidata NRRL YB-4993</name>
    <dbReference type="NCBI Taxonomy" id="869754"/>
    <lineage>
        <taxon>Eukaryota</taxon>
        <taxon>Fungi</taxon>
        <taxon>Dikarya</taxon>
        <taxon>Ascomycota</taxon>
        <taxon>Saccharomycotina</taxon>
        <taxon>Pichiomycetes</taxon>
        <taxon>Metschnikowiaceae</taxon>
        <taxon>Metschnikowia</taxon>
    </lineage>
</organism>
<dbReference type="InterPro" id="IPR057345">
    <property type="entry name" value="Ig-like_TAF2"/>
</dbReference>
<keyword evidence="6" id="KW-0539">Nucleus</keyword>
<evidence type="ECO:0000256" key="8">
    <source>
        <dbReference type="ARBA" id="ARBA00076306"/>
    </source>
</evidence>
<feature type="compositionally biased region" description="Basic and acidic residues" evidence="9">
    <location>
        <begin position="1427"/>
        <end position="1454"/>
    </location>
</feature>
<dbReference type="OrthoDB" id="308861at2759"/>
<dbReference type="InterPro" id="IPR027268">
    <property type="entry name" value="Peptidase_M4/M1_CTD_sf"/>
</dbReference>
<feature type="compositionally biased region" description="Basic residues" evidence="9">
    <location>
        <begin position="1537"/>
        <end position="1547"/>
    </location>
</feature>
<feature type="compositionally biased region" description="Basic and acidic residues" evidence="9">
    <location>
        <begin position="1474"/>
        <end position="1489"/>
    </location>
</feature>
<dbReference type="InterPro" id="IPR037813">
    <property type="entry name" value="TAF2"/>
</dbReference>
<reference evidence="12 13" key="1">
    <citation type="submission" date="2016-05" db="EMBL/GenBank/DDBJ databases">
        <title>Comparative genomics of biotechnologically important yeasts.</title>
        <authorList>
            <consortium name="DOE Joint Genome Institute"/>
            <person name="Riley R."/>
            <person name="Haridas S."/>
            <person name="Wolfe K.H."/>
            <person name="Lopes M.R."/>
            <person name="Hittinger C.T."/>
            <person name="Goker M."/>
            <person name="Salamov A."/>
            <person name="Wisecaver J."/>
            <person name="Long T.M."/>
            <person name="Aerts A.L."/>
            <person name="Barry K."/>
            <person name="Choi C."/>
            <person name="Clum A."/>
            <person name="Coughlan A.Y."/>
            <person name="Deshpande S."/>
            <person name="Douglass A.P."/>
            <person name="Hanson S.J."/>
            <person name="Klenk H.-P."/>
            <person name="LaButti K."/>
            <person name="Lapidus A."/>
            <person name="Lindquist E."/>
            <person name="Lipzen A."/>
            <person name="Meier-kolthoff J.P."/>
            <person name="Ohm R.A."/>
            <person name="Otillar R.P."/>
            <person name="Pangilinan J."/>
            <person name="Peng Y."/>
            <person name="Rokas A."/>
            <person name="Rosa C.A."/>
            <person name="Scheuner C."/>
            <person name="Sibirny A.A."/>
            <person name="Slot J.C."/>
            <person name="Stielow J.B."/>
            <person name="Sun H."/>
            <person name="Kurtzman C.P."/>
            <person name="Blackwell M."/>
            <person name="Grigoriev I.V."/>
            <person name="Jeffries T.W."/>
        </authorList>
    </citation>
    <scope>NUCLEOTIDE SEQUENCE [LARGE SCALE GENOMIC DNA]</scope>
    <source>
        <strain evidence="12 13">NRRL YB-4993</strain>
    </source>
</reference>
<evidence type="ECO:0000256" key="1">
    <source>
        <dbReference type="ARBA" id="ARBA00004123"/>
    </source>
</evidence>
<sequence length="1617" mass="183602">MGPYAGTGETPKPRTGRSKNGSLLAQKFQIAHQQVNLDIDFCNKRAVGHTELSIVPTSTSLRTIRLDARTMSIKKVFINGNEQTDYIHRDLLYINNPETFEECATLRIPNIWDVYSSGLTIHQHHLLRQKLSYVFGHLEDDYNLMSEKGENLNTEELTILLPEKLKMELANTVQRTPTSAAPTTSLTPSNLRFKNGSNDVFNSIQIRIEYEIINPKDGLNFVCNPTTEKRMWHVYTSNSEHNISASSWVPCIDSLLERSSWSIELSIPRSVRDIVETQVDEPHSTRTATDKPASVYDKTTEEDRCMAVSHSADASGVEIEIDEDDDDRENYDLYVCSGDVNNTKEAPHPTDISKKLVSWSVFNPVCAHHIGWAVGAYQSFELSDFTDGSAQLVDMDDEYEAMEKDETSSSVSLFYLPGQEELVKNTCIFAQKALDFFLKEYGSFPFSSYGIAFVQDPRYQKNNFAGLSLLSADLLYPATIIEPMFTTTEDILECIAAQWSGISIVPLTFNDLWCTIGIAKFMTFQFTKSLVGTNEFRYQIQKKMSAIVEEDVGQRPLGLQALQAPISEFSFEFIRLKAPIILFILDRRMTKTDKSFGFTRVLPKLFLQAMSGDLQNGALSTLHFQYVCEKVNRNRLESFFKQWVFGVGTPIFNITQKFNKKRSLIEVVIRQSQLQQAKAPHPKSDTFARDAAAMLNQEQTFPVQQTFLGPMTIRVHEADGTPYEHIVDIKDKVVKFDVQYNTKFKRLKKNKEDSADGALVFSKLGDILQDEKDLSKWRFEEWPKRDEEFLDPFEWLRVDTDFEWIATFNLKQPDYMFGSQLQQDRDIEAQIAACEYFGFQEKPLMVHCTMLTRTLMDRRYFYGVRIAAAKALANLSRSGNNFFGLEYLIQAFKSLYCFENSMIPKSNNFQDFGEFFVQKEIPGIMADIKDENGASPPKVKALLYNLLKYNDNSNNDFEDCYYLSSLVKALVRSVIPINEDGSFMETQADEISALENESREQKFISKVIEEIERLQKLDLWVPSYQSTVSRTCFEQKVLLARNNLCNVTFEGLLHLTHQKHASWQRLMAFEGLLLLGGLKNAEVLKYFLKVCLLEDLSTHFQSRMISGLMKAVCEAAIQGLPSTLDDPEFRSSEQDLGSNGKLTTQSNMVVVEESQTSEMNLRRDAFARATVKGAIEILRRDLGIGIGLQTILWEFLHTSLLSINDKKAIFLLCDILYEAVASFPVTIPVPCVPFEELKKRIVAKISGEGKVTIKREARFKIQLSTKIHIFENKLKSSCLSEKKEQPVIQPEVSPPAPPKLKLKISSSTASNTQEEKKSCANVIPTQLVTRDLLNKMQLKIKLQKEKLKEMKSEISREGLKSHIYHEALKQRIKVIESVKCDGSVVKITFGDKKMQQNLAIRKATKTPARYVRIFTKRRKIELSAEPFPEKEPQLAEKEPTIKQDKEPDMKEKRAISQGDSISEENPRVMITENLETRKVDSEVAKEERQSTGGDNTGRLTSILEKPNPFKKSSLEEPGPDRSRAASPFSKETSPTKLTKRKKTKIYIHGKSNNSPSPTGLVNEIKAPNSSSNKKSPSSESPDTKEEIEGRVASAERGVSDIPAEEPKRKLKLKLSLK</sequence>
<evidence type="ECO:0000259" key="11">
    <source>
        <dbReference type="Pfam" id="PF25577"/>
    </source>
</evidence>
<evidence type="ECO:0000256" key="6">
    <source>
        <dbReference type="ARBA" id="ARBA00023242"/>
    </source>
</evidence>
<dbReference type="Gene3D" id="1.10.390.10">
    <property type="entry name" value="Neutral Protease Domain 2"/>
    <property type="match status" value="1"/>
</dbReference>
<evidence type="ECO:0000256" key="9">
    <source>
        <dbReference type="SAM" id="MobiDB-lite"/>
    </source>
</evidence>
<dbReference type="GO" id="GO:0016251">
    <property type="term" value="F:RNA polymerase II general transcription initiation factor activity"/>
    <property type="evidence" value="ECO:0007669"/>
    <property type="project" value="TreeGrafter"/>
</dbReference>
<comment type="caution">
    <text evidence="12">The sequence shown here is derived from an EMBL/GenBank/DDBJ whole genome shotgun (WGS) entry which is preliminary data.</text>
</comment>
<dbReference type="Pfam" id="PF25577">
    <property type="entry name" value="TPR_TAF2_C"/>
    <property type="match status" value="1"/>
</dbReference>
<evidence type="ECO:0000313" key="13">
    <source>
        <dbReference type="Proteomes" id="UP000092555"/>
    </source>
</evidence>
<evidence type="ECO:0000256" key="7">
    <source>
        <dbReference type="ARBA" id="ARBA00025346"/>
    </source>
</evidence>
<dbReference type="SUPFAM" id="SSF55486">
    <property type="entry name" value="Metalloproteases ('zincins'), catalytic domain"/>
    <property type="match status" value="1"/>
</dbReference>
<feature type="compositionally biased region" description="Low complexity" evidence="9">
    <location>
        <begin position="1567"/>
        <end position="1580"/>
    </location>
</feature>
<dbReference type="GO" id="GO:0003682">
    <property type="term" value="F:chromatin binding"/>
    <property type="evidence" value="ECO:0007669"/>
    <property type="project" value="TreeGrafter"/>
</dbReference>
<dbReference type="GO" id="GO:0000976">
    <property type="term" value="F:transcription cis-regulatory region binding"/>
    <property type="evidence" value="ECO:0007669"/>
    <property type="project" value="TreeGrafter"/>
</dbReference>
<proteinExistence type="inferred from homology"/>
<dbReference type="STRING" id="869754.A0A1A0H6T9"/>
<gene>
    <name evidence="12" type="ORF">METBIDRAFT_79629</name>
</gene>
<comment type="similarity">
    <text evidence="2">Belongs to the TAF2 family.</text>
</comment>
<dbReference type="FunFam" id="1.10.390.10:FF:000011">
    <property type="entry name" value="Transcription initiation factor TFIID subunit"/>
    <property type="match status" value="1"/>
</dbReference>
<evidence type="ECO:0000313" key="12">
    <source>
        <dbReference type="EMBL" id="OBA19627.1"/>
    </source>
</evidence>
<evidence type="ECO:0000259" key="10">
    <source>
        <dbReference type="Pfam" id="PF25316"/>
    </source>
</evidence>
<dbReference type="EMBL" id="LXTC01000006">
    <property type="protein sequence ID" value="OBA19627.1"/>
    <property type="molecule type" value="Genomic_DNA"/>
</dbReference>
<keyword evidence="4" id="KW-0805">Transcription regulation</keyword>
<keyword evidence="5" id="KW-0804">Transcription</keyword>